<comment type="caution">
    <text evidence="3">The sequence shown here is derived from an EMBL/GenBank/DDBJ whole genome shotgun (WGS) entry which is preliminary data.</text>
</comment>
<sequence length="253" mass="26378">MALPKHLRSALLTTAVILPFLSQVSSTTSSSSSSVVFSTCIDSCIGNGACGIGNPRCMCKAARGSFLDNVLVCMYHHCTGEVRSAEALFLHPMEAGCASIDKPIPESSIDEAERVLSTLIARLPEATSETTTTTTIARLTPITTPTTTPQQSRITLQEPTTESETKPTETRALGSSADDRAPTTAVASQPPARTTTPVTRASSQSSTKTKPAPNTDPTDSSPFATPPDSAAGRGMGPSYLWAGLPLAIAVALR</sequence>
<organism evidence="3 4">
    <name type="scientific">Phialemonium atrogriseum</name>
    <dbReference type="NCBI Taxonomy" id="1093897"/>
    <lineage>
        <taxon>Eukaryota</taxon>
        <taxon>Fungi</taxon>
        <taxon>Dikarya</taxon>
        <taxon>Ascomycota</taxon>
        <taxon>Pezizomycotina</taxon>
        <taxon>Sordariomycetes</taxon>
        <taxon>Sordariomycetidae</taxon>
        <taxon>Cephalothecales</taxon>
        <taxon>Cephalothecaceae</taxon>
        <taxon>Phialemonium</taxon>
    </lineage>
</organism>
<evidence type="ECO:0000313" key="3">
    <source>
        <dbReference type="EMBL" id="KAK1769888.1"/>
    </source>
</evidence>
<evidence type="ECO:0008006" key="5">
    <source>
        <dbReference type="Google" id="ProtNLM"/>
    </source>
</evidence>
<dbReference type="GeneID" id="85312903"/>
<dbReference type="RefSeq" id="XP_060286101.1">
    <property type="nucleotide sequence ID" value="XM_060429716.1"/>
</dbReference>
<protein>
    <recommendedName>
        <fullName evidence="5">Extracellular membrane protein CFEM domain-containing protein</fullName>
    </recommendedName>
</protein>
<proteinExistence type="predicted"/>
<evidence type="ECO:0000313" key="4">
    <source>
        <dbReference type="Proteomes" id="UP001244011"/>
    </source>
</evidence>
<accession>A0AAJ0FP50</accession>
<gene>
    <name evidence="3" type="ORF">QBC33DRAFT_556309</name>
</gene>
<reference evidence="3" key="1">
    <citation type="submission" date="2023-06" db="EMBL/GenBank/DDBJ databases">
        <title>Genome-scale phylogeny and comparative genomics of the fungal order Sordariales.</title>
        <authorList>
            <consortium name="Lawrence Berkeley National Laboratory"/>
            <person name="Hensen N."/>
            <person name="Bonometti L."/>
            <person name="Westerberg I."/>
            <person name="Brannstrom I.O."/>
            <person name="Guillou S."/>
            <person name="Cros-Aarteil S."/>
            <person name="Calhoun S."/>
            <person name="Haridas S."/>
            <person name="Kuo A."/>
            <person name="Mondo S."/>
            <person name="Pangilinan J."/>
            <person name="Riley R."/>
            <person name="Labutti K."/>
            <person name="Andreopoulos B."/>
            <person name="Lipzen A."/>
            <person name="Chen C."/>
            <person name="Yanf M."/>
            <person name="Daum C."/>
            <person name="Ng V."/>
            <person name="Clum A."/>
            <person name="Steindorff A."/>
            <person name="Ohm R."/>
            <person name="Martin F."/>
            <person name="Silar P."/>
            <person name="Natvig D."/>
            <person name="Lalanne C."/>
            <person name="Gautier V."/>
            <person name="Ament-Velasquez S.L."/>
            <person name="Kruys A."/>
            <person name="Hutchinson M.I."/>
            <person name="Powell A.J."/>
            <person name="Barry K."/>
            <person name="Miller A.N."/>
            <person name="Grigoriev I.V."/>
            <person name="Debuchy R."/>
            <person name="Gladieux P."/>
            <person name="Thoren M.H."/>
            <person name="Johannesson H."/>
        </authorList>
    </citation>
    <scope>NUCLEOTIDE SEQUENCE</scope>
    <source>
        <strain evidence="3">8032-3</strain>
    </source>
</reference>
<evidence type="ECO:0000256" key="2">
    <source>
        <dbReference type="SAM" id="SignalP"/>
    </source>
</evidence>
<dbReference type="Proteomes" id="UP001244011">
    <property type="component" value="Unassembled WGS sequence"/>
</dbReference>
<dbReference type="AlphaFoldDB" id="A0AAJ0FP50"/>
<feature type="region of interest" description="Disordered" evidence="1">
    <location>
        <begin position="126"/>
        <end position="231"/>
    </location>
</feature>
<feature type="compositionally biased region" description="Low complexity" evidence="1">
    <location>
        <begin position="190"/>
        <end position="201"/>
    </location>
</feature>
<feature type="chain" id="PRO_5042505415" description="Extracellular membrane protein CFEM domain-containing protein" evidence="2">
    <location>
        <begin position="27"/>
        <end position="253"/>
    </location>
</feature>
<evidence type="ECO:0000256" key="1">
    <source>
        <dbReference type="SAM" id="MobiDB-lite"/>
    </source>
</evidence>
<feature type="signal peptide" evidence="2">
    <location>
        <begin position="1"/>
        <end position="26"/>
    </location>
</feature>
<dbReference type="EMBL" id="MU839001">
    <property type="protein sequence ID" value="KAK1769888.1"/>
    <property type="molecule type" value="Genomic_DNA"/>
</dbReference>
<keyword evidence="4" id="KW-1185">Reference proteome</keyword>
<feature type="compositionally biased region" description="Low complexity" evidence="1">
    <location>
        <begin position="126"/>
        <end position="162"/>
    </location>
</feature>
<name>A0AAJ0FP50_9PEZI</name>
<keyword evidence="2" id="KW-0732">Signal</keyword>